<comment type="caution">
    <text evidence="3">The sequence shown here is derived from an EMBL/GenBank/DDBJ whole genome shotgun (WGS) entry which is preliminary data.</text>
</comment>
<dbReference type="CDD" id="cd16345">
    <property type="entry name" value="LMWP_ArsC"/>
    <property type="match status" value="1"/>
</dbReference>
<dbReference type="PANTHER" id="PTHR43428">
    <property type="entry name" value="ARSENATE REDUCTASE"/>
    <property type="match status" value="1"/>
</dbReference>
<evidence type="ECO:0000256" key="1">
    <source>
        <dbReference type="ARBA" id="ARBA00022849"/>
    </source>
</evidence>
<dbReference type="EMBL" id="DSIY01000241">
    <property type="protein sequence ID" value="HEG91795.1"/>
    <property type="molecule type" value="Genomic_DNA"/>
</dbReference>
<feature type="domain" description="Phosphotyrosine protein phosphatase I" evidence="2">
    <location>
        <begin position="12"/>
        <end position="145"/>
    </location>
</feature>
<dbReference type="AlphaFoldDB" id="A0A831X8Y2"/>
<dbReference type="PANTHER" id="PTHR43428:SF1">
    <property type="entry name" value="ARSENATE REDUCTASE"/>
    <property type="match status" value="1"/>
</dbReference>
<dbReference type="SMART" id="SM00226">
    <property type="entry name" value="LMWPc"/>
    <property type="match status" value="1"/>
</dbReference>
<protein>
    <submittedName>
        <fullName evidence="3">Arsenate reductase ArsC</fullName>
    </submittedName>
</protein>
<evidence type="ECO:0000313" key="3">
    <source>
        <dbReference type="EMBL" id="HEG91795.1"/>
    </source>
</evidence>
<dbReference type="SUPFAM" id="SSF52788">
    <property type="entry name" value="Phosphotyrosine protein phosphatases I"/>
    <property type="match status" value="1"/>
</dbReference>
<name>A0A831X8Y2_9BACT</name>
<dbReference type="InterPro" id="IPR036196">
    <property type="entry name" value="Ptyr_pPase_sf"/>
</dbReference>
<dbReference type="GO" id="GO:0046685">
    <property type="term" value="P:response to arsenic-containing substance"/>
    <property type="evidence" value="ECO:0007669"/>
    <property type="project" value="UniProtKB-KW"/>
</dbReference>
<reference evidence="3" key="1">
    <citation type="journal article" date="2020" name="mSystems">
        <title>Genome- and Community-Level Interaction Insights into Carbon Utilization and Element Cycling Functions of Hydrothermarchaeota in Hydrothermal Sediment.</title>
        <authorList>
            <person name="Zhou Z."/>
            <person name="Liu Y."/>
            <person name="Xu W."/>
            <person name="Pan J."/>
            <person name="Luo Z.H."/>
            <person name="Li M."/>
        </authorList>
    </citation>
    <scope>NUCLEOTIDE SEQUENCE [LARGE SCALE GENOMIC DNA]</scope>
    <source>
        <strain evidence="3">SpSt-210</strain>
    </source>
</reference>
<dbReference type="Pfam" id="PF01451">
    <property type="entry name" value="LMWPc"/>
    <property type="match status" value="1"/>
</dbReference>
<sequence>MEASGHTESAPVRVLFLCTHNAARSQMAEALLRWLAGGRVEAYSAGTEPSRVHPLAVQAMAELGVDISGAESKPVHRFLGQRFDWVITVCDQAAEACPVFPGAARRLHWSLPDPSTASGSEEERLRQFRAVRDRLLDHLQRWMSAELSRG</sequence>
<accession>A0A831X8Y2</accession>
<dbReference type="Gene3D" id="3.40.50.2300">
    <property type="match status" value="1"/>
</dbReference>
<evidence type="ECO:0000259" key="2">
    <source>
        <dbReference type="SMART" id="SM00226"/>
    </source>
</evidence>
<dbReference type="InterPro" id="IPR023485">
    <property type="entry name" value="Ptyr_pPase"/>
</dbReference>
<keyword evidence="1" id="KW-0059">Arsenical resistance</keyword>
<organism evidence="3">
    <name type="scientific">Thermorudis peleae</name>
    <dbReference type="NCBI Taxonomy" id="1382356"/>
    <lineage>
        <taxon>Bacteria</taxon>
        <taxon>Pseudomonadati</taxon>
        <taxon>Thermomicrobiota</taxon>
        <taxon>Thermomicrobia</taxon>
        <taxon>Thermomicrobia incertae sedis</taxon>
        <taxon>Thermorudis</taxon>
    </lineage>
</organism>
<proteinExistence type="predicted"/>
<gene>
    <name evidence="3" type="ORF">ENP34_10210</name>
</gene>